<dbReference type="PANTHER" id="PTHR48081:SF13">
    <property type="entry name" value="ALPHA_BETA HYDROLASE"/>
    <property type="match status" value="1"/>
</dbReference>
<evidence type="ECO:0000256" key="2">
    <source>
        <dbReference type="SAM" id="MobiDB-lite"/>
    </source>
</evidence>
<accession>A0A4R5B3G7</accession>
<gene>
    <name evidence="4" type="ORF">E1298_28705</name>
</gene>
<keyword evidence="5" id="KW-1185">Reference proteome</keyword>
<dbReference type="OrthoDB" id="255603at2"/>
<dbReference type="InterPro" id="IPR029058">
    <property type="entry name" value="AB_hydrolase_fold"/>
</dbReference>
<feature type="region of interest" description="Disordered" evidence="2">
    <location>
        <begin position="62"/>
        <end position="92"/>
    </location>
</feature>
<dbReference type="InterPro" id="IPR049492">
    <property type="entry name" value="BD-FAE-like_dom"/>
</dbReference>
<dbReference type="Gene3D" id="3.40.50.1820">
    <property type="entry name" value="alpha/beta hydrolase"/>
    <property type="match status" value="1"/>
</dbReference>
<dbReference type="SUPFAM" id="SSF53474">
    <property type="entry name" value="alpha/beta-Hydrolases"/>
    <property type="match status" value="1"/>
</dbReference>
<evidence type="ECO:0000313" key="4">
    <source>
        <dbReference type="EMBL" id="TDD79060.1"/>
    </source>
</evidence>
<name>A0A4R5B3G7_9ACTN</name>
<reference evidence="4 5" key="1">
    <citation type="submission" date="2019-03" db="EMBL/GenBank/DDBJ databases">
        <title>Draft genome sequences of novel Actinobacteria.</title>
        <authorList>
            <person name="Sahin N."/>
            <person name="Ay H."/>
            <person name="Saygin H."/>
        </authorList>
    </citation>
    <scope>NUCLEOTIDE SEQUENCE [LARGE SCALE GENOMIC DNA]</scope>
    <source>
        <strain evidence="4 5">H3C3</strain>
    </source>
</reference>
<dbReference type="Pfam" id="PF20434">
    <property type="entry name" value="BD-FAE"/>
    <property type="match status" value="1"/>
</dbReference>
<organism evidence="4 5">
    <name type="scientific">Actinomadura rubrisoli</name>
    <dbReference type="NCBI Taxonomy" id="2530368"/>
    <lineage>
        <taxon>Bacteria</taxon>
        <taxon>Bacillati</taxon>
        <taxon>Actinomycetota</taxon>
        <taxon>Actinomycetes</taxon>
        <taxon>Streptosporangiales</taxon>
        <taxon>Thermomonosporaceae</taxon>
        <taxon>Actinomadura</taxon>
    </lineage>
</organism>
<feature type="domain" description="BD-FAE-like" evidence="3">
    <location>
        <begin position="121"/>
        <end position="323"/>
    </location>
</feature>
<dbReference type="Proteomes" id="UP000294513">
    <property type="component" value="Unassembled WGS sequence"/>
</dbReference>
<evidence type="ECO:0000313" key="5">
    <source>
        <dbReference type="Proteomes" id="UP000294513"/>
    </source>
</evidence>
<dbReference type="AlphaFoldDB" id="A0A4R5B3G7"/>
<evidence type="ECO:0000259" key="3">
    <source>
        <dbReference type="Pfam" id="PF20434"/>
    </source>
</evidence>
<dbReference type="PANTHER" id="PTHR48081">
    <property type="entry name" value="AB HYDROLASE SUPERFAMILY PROTEIN C4A8.06C"/>
    <property type="match status" value="1"/>
</dbReference>
<sequence length="362" mass="38734">MYLLTAQQDPYVTAGHADDLAAALLAKGVSVTTETVPGSQSGGHLLTDVTKPKTLAWIRAHTSSPAPPAHQSADPPLAVHPNHRRTVPNDAPPAARLFLRPTAETPIETTHAYGEHARQQLDAYYQPGSQPQPALIVVHGGHWYEGDKQEWAATARWFAGQGYATFSINYRLNTDAPWPAQRDDVNSAITWIRQNATTFAIDPNRIVMLGSSAGGHLAAMAGTHANGTDLLRGVVALSPVADPNLGYTTGQTEGATAAQVKLRDHATLLTRCSPDPSSASCTSQWTDTTAKHHASTGDTPMYLIHSQQDFVPATHSTQLCEALTQAHVPCTTETTTGSHHGGALFQVPGLRDKVLTWLKAHD</sequence>
<evidence type="ECO:0000256" key="1">
    <source>
        <dbReference type="ARBA" id="ARBA00022801"/>
    </source>
</evidence>
<protein>
    <submittedName>
        <fullName evidence="4">Alpha/beta hydrolase</fullName>
    </submittedName>
</protein>
<dbReference type="InterPro" id="IPR050300">
    <property type="entry name" value="GDXG_lipolytic_enzyme"/>
</dbReference>
<dbReference type="GO" id="GO:0016787">
    <property type="term" value="F:hydrolase activity"/>
    <property type="evidence" value="ECO:0007669"/>
    <property type="project" value="UniProtKB-KW"/>
</dbReference>
<proteinExistence type="predicted"/>
<dbReference type="RefSeq" id="WP_131898689.1">
    <property type="nucleotide sequence ID" value="NZ_SMKU01000185.1"/>
</dbReference>
<keyword evidence="1 4" id="KW-0378">Hydrolase</keyword>
<dbReference type="EMBL" id="SMKU01000185">
    <property type="protein sequence ID" value="TDD79060.1"/>
    <property type="molecule type" value="Genomic_DNA"/>
</dbReference>
<comment type="caution">
    <text evidence="4">The sequence shown here is derived from an EMBL/GenBank/DDBJ whole genome shotgun (WGS) entry which is preliminary data.</text>
</comment>